<keyword evidence="2" id="KW-0812">Transmembrane</keyword>
<accession>A0AAD4BT98</accession>
<reference evidence="3" key="1">
    <citation type="submission" date="2019-10" db="EMBL/GenBank/DDBJ databases">
        <authorList>
            <consortium name="DOE Joint Genome Institute"/>
            <person name="Kuo A."/>
            <person name="Miyauchi S."/>
            <person name="Kiss E."/>
            <person name="Drula E."/>
            <person name="Kohler A."/>
            <person name="Sanchez-Garcia M."/>
            <person name="Andreopoulos B."/>
            <person name="Barry K.W."/>
            <person name="Bonito G."/>
            <person name="Buee M."/>
            <person name="Carver A."/>
            <person name="Chen C."/>
            <person name="Cichocki N."/>
            <person name="Clum A."/>
            <person name="Culley D."/>
            <person name="Crous P.W."/>
            <person name="Fauchery L."/>
            <person name="Girlanda M."/>
            <person name="Hayes R."/>
            <person name="Keri Z."/>
            <person name="LaButti K."/>
            <person name="Lipzen A."/>
            <person name="Lombard V."/>
            <person name="Magnuson J."/>
            <person name="Maillard F."/>
            <person name="Morin E."/>
            <person name="Murat C."/>
            <person name="Nolan M."/>
            <person name="Ohm R."/>
            <person name="Pangilinan J."/>
            <person name="Pereira M."/>
            <person name="Perotto S."/>
            <person name="Peter M."/>
            <person name="Riley R."/>
            <person name="Sitrit Y."/>
            <person name="Stielow B."/>
            <person name="Szollosi G."/>
            <person name="Zifcakova L."/>
            <person name="Stursova M."/>
            <person name="Spatafora J.W."/>
            <person name="Tedersoo L."/>
            <person name="Vaario L.-M."/>
            <person name="Yamada A."/>
            <person name="Yan M."/>
            <person name="Wang P."/>
            <person name="Xu J."/>
            <person name="Bruns T."/>
            <person name="Baldrian P."/>
            <person name="Vilgalys R."/>
            <person name="Henrissat B."/>
            <person name="Grigoriev I.V."/>
            <person name="Hibbett D."/>
            <person name="Nagy L.G."/>
            <person name="Martin F.M."/>
        </authorList>
    </citation>
    <scope>NUCLEOTIDE SEQUENCE</scope>
    <source>
        <strain evidence="3">BED1</strain>
    </source>
</reference>
<keyword evidence="2" id="KW-0472">Membrane</keyword>
<sequence>MSSVATDSGSLSIGSSTSQTPSGSSLSSLSSSASSPVSATDSASPPATNAPSQPTSTIQPTSATPTSSPSPTPGTTAQSSPAQTTSAAAQTTPSSQSGTSSSNASPTTSSLASSTISFTSQVATTFSSTDSAGSVVIVTSTVPEVVTTSISSNTGTTSSHNTGIIVGAVVGGVIGVALVALLLFCIRKRARKDEFDGNFDPDRVVGHADVGGGTLPQVDLADEVTPFPPSQPFTDQRNASMRQYGKSPYLPVSSSPGPSAEFYPHGTVGAGPSVIDGQPRSPPVNMYGTGPQDWYSPRPGTSPPPSTVSNTTSSTRAAKEREAMGRGGQGRGLTLGTPQEAAEGSGDVVVHQDAGRAPIEEHAPPREIPPAYESIRQD</sequence>
<comment type="caution">
    <text evidence="3">The sequence shown here is derived from an EMBL/GenBank/DDBJ whole genome shotgun (WGS) entry which is preliminary data.</text>
</comment>
<dbReference type="EMBL" id="WHUW01000013">
    <property type="protein sequence ID" value="KAF8439680.1"/>
    <property type="molecule type" value="Genomic_DNA"/>
</dbReference>
<keyword evidence="4" id="KW-1185">Reference proteome</keyword>
<feature type="compositionally biased region" description="Polar residues" evidence="1">
    <location>
        <begin position="232"/>
        <end position="241"/>
    </location>
</feature>
<organism evidence="3 4">
    <name type="scientific">Boletus edulis BED1</name>
    <dbReference type="NCBI Taxonomy" id="1328754"/>
    <lineage>
        <taxon>Eukaryota</taxon>
        <taxon>Fungi</taxon>
        <taxon>Dikarya</taxon>
        <taxon>Basidiomycota</taxon>
        <taxon>Agaricomycotina</taxon>
        <taxon>Agaricomycetes</taxon>
        <taxon>Agaricomycetidae</taxon>
        <taxon>Boletales</taxon>
        <taxon>Boletineae</taxon>
        <taxon>Boletaceae</taxon>
        <taxon>Boletoideae</taxon>
        <taxon>Boletus</taxon>
    </lineage>
</organism>
<feature type="region of interest" description="Disordered" evidence="1">
    <location>
        <begin position="215"/>
        <end position="378"/>
    </location>
</feature>
<gene>
    <name evidence="3" type="ORF">L210DRAFT_3645690</name>
</gene>
<protein>
    <submittedName>
        <fullName evidence="3">Uncharacterized protein</fullName>
    </submittedName>
</protein>
<name>A0AAD4BT98_BOLED</name>
<dbReference type="Proteomes" id="UP001194468">
    <property type="component" value="Unassembled WGS sequence"/>
</dbReference>
<feature type="transmembrane region" description="Helical" evidence="2">
    <location>
        <begin position="164"/>
        <end position="186"/>
    </location>
</feature>
<reference evidence="3" key="2">
    <citation type="journal article" date="2020" name="Nat. Commun.">
        <title>Large-scale genome sequencing of mycorrhizal fungi provides insights into the early evolution of symbiotic traits.</title>
        <authorList>
            <person name="Miyauchi S."/>
            <person name="Kiss E."/>
            <person name="Kuo A."/>
            <person name="Drula E."/>
            <person name="Kohler A."/>
            <person name="Sanchez-Garcia M."/>
            <person name="Morin E."/>
            <person name="Andreopoulos B."/>
            <person name="Barry K.W."/>
            <person name="Bonito G."/>
            <person name="Buee M."/>
            <person name="Carver A."/>
            <person name="Chen C."/>
            <person name="Cichocki N."/>
            <person name="Clum A."/>
            <person name="Culley D."/>
            <person name="Crous P.W."/>
            <person name="Fauchery L."/>
            <person name="Girlanda M."/>
            <person name="Hayes R.D."/>
            <person name="Keri Z."/>
            <person name="LaButti K."/>
            <person name="Lipzen A."/>
            <person name="Lombard V."/>
            <person name="Magnuson J."/>
            <person name="Maillard F."/>
            <person name="Murat C."/>
            <person name="Nolan M."/>
            <person name="Ohm R.A."/>
            <person name="Pangilinan J."/>
            <person name="Pereira M.F."/>
            <person name="Perotto S."/>
            <person name="Peter M."/>
            <person name="Pfister S."/>
            <person name="Riley R."/>
            <person name="Sitrit Y."/>
            <person name="Stielow J.B."/>
            <person name="Szollosi G."/>
            <person name="Zifcakova L."/>
            <person name="Stursova M."/>
            <person name="Spatafora J.W."/>
            <person name="Tedersoo L."/>
            <person name="Vaario L.M."/>
            <person name="Yamada A."/>
            <person name="Yan M."/>
            <person name="Wang P."/>
            <person name="Xu J."/>
            <person name="Bruns T."/>
            <person name="Baldrian P."/>
            <person name="Vilgalys R."/>
            <person name="Dunand C."/>
            <person name="Henrissat B."/>
            <person name="Grigoriev I.V."/>
            <person name="Hibbett D."/>
            <person name="Nagy L.G."/>
            <person name="Martin F.M."/>
        </authorList>
    </citation>
    <scope>NUCLEOTIDE SEQUENCE</scope>
    <source>
        <strain evidence="3">BED1</strain>
    </source>
</reference>
<evidence type="ECO:0000256" key="1">
    <source>
        <dbReference type="SAM" id="MobiDB-lite"/>
    </source>
</evidence>
<evidence type="ECO:0000313" key="3">
    <source>
        <dbReference type="EMBL" id="KAF8439680.1"/>
    </source>
</evidence>
<evidence type="ECO:0000256" key="2">
    <source>
        <dbReference type="SAM" id="Phobius"/>
    </source>
</evidence>
<proteinExistence type="predicted"/>
<keyword evidence="2" id="KW-1133">Transmembrane helix</keyword>
<feature type="region of interest" description="Disordered" evidence="1">
    <location>
        <begin position="1"/>
        <end position="111"/>
    </location>
</feature>
<dbReference type="AlphaFoldDB" id="A0AAD4BT98"/>
<evidence type="ECO:0000313" key="4">
    <source>
        <dbReference type="Proteomes" id="UP001194468"/>
    </source>
</evidence>